<dbReference type="GO" id="GO:0016301">
    <property type="term" value="F:kinase activity"/>
    <property type="evidence" value="ECO:0007669"/>
    <property type="project" value="UniProtKB-KW"/>
</dbReference>
<dbReference type="EMBL" id="LQOW01000014">
    <property type="protein sequence ID" value="ORV62085.1"/>
    <property type="molecule type" value="Genomic_DNA"/>
</dbReference>
<dbReference type="InterPro" id="IPR029016">
    <property type="entry name" value="GAF-like_dom_sf"/>
</dbReference>
<dbReference type="PROSITE" id="PS50921">
    <property type="entry name" value="ANTAR"/>
    <property type="match status" value="1"/>
</dbReference>
<feature type="domain" description="ANTAR" evidence="5">
    <location>
        <begin position="167"/>
        <end position="228"/>
    </location>
</feature>
<evidence type="ECO:0000259" key="5">
    <source>
        <dbReference type="PROSITE" id="PS50921"/>
    </source>
</evidence>
<dbReference type="InterPro" id="IPR003018">
    <property type="entry name" value="GAF"/>
</dbReference>
<dbReference type="InterPro" id="IPR011006">
    <property type="entry name" value="CheY-like_superfamily"/>
</dbReference>
<dbReference type="InterPro" id="IPR036388">
    <property type="entry name" value="WH-like_DNA-bd_sf"/>
</dbReference>
<reference evidence="6 7" key="1">
    <citation type="submission" date="2016-01" db="EMBL/GenBank/DDBJ databases">
        <title>The new phylogeny of the genus Mycobacterium.</title>
        <authorList>
            <person name="Tarcisio F."/>
            <person name="Conor M."/>
            <person name="Antonella G."/>
            <person name="Elisabetta G."/>
            <person name="Giulia F.S."/>
            <person name="Sara T."/>
            <person name="Anna F."/>
            <person name="Clotilde B."/>
            <person name="Roberto B."/>
            <person name="Veronica D.S."/>
            <person name="Fabio R."/>
            <person name="Monica P."/>
            <person name="Olivier J."/>
            <person name="Enrico T."/>
            <person name="Nicola S."/>
        </authorList>
    </citation>
    <scope>NUCLEOTIDE SEQUENCE [LARGE SCALE GENOMIC DNA]</scope>
    <source>
        <strain evidence="6 7">DSM 45731</strain>
    </source>
</reference>
<keyword evidence="7" id="KW-1185">Reference proteome</keyword>
<gene>
    <name evidence="6" type="ORF">AWC06_12020</name>
</gene>
<dbReference type="SUPFAM" id="SSF52172">
    <property type="entry name" value="CheY-like"/>
    <property type="match status" value="1"/>
</dbReference>
<dbReference type="SMART" id="SM01012">
    <property type="entry name" value="ANTAR"/>
    <property type="match status" value="1"/>
</dbReference>
<organism evidence="6 7">
    <name type="scientific">Mycobacterium fragae</name>
    <dbReference type="NCBI Taxonomy" id="1260918"/>
    <lineage>
        <taxon>Bacteria</taxon>
        <taxon>Bacillati</taxon>
        <taxon>Actinomycetota</taxon>
        <taxon>Actinomycetes</taxon>
        <taxon>Mycobacteriales</taxon>
        <taxon>Mycobacteriaceae</taxon>
        <taxon>Mycobacterium</taxon>
    </lineage>
</organism>
<dbReference type="Pfam" id="PF13185">
    <property type="entry name" value="GAF_2"/>
    <property type="match status" value="1"/>
</dbReference>
<evidence type="ECO:0000313" key="6">
    <source>
        <dbReference type="EMBL" id="ORV62085.1"/>
    </source>
</evidence>
<keyword evidence="3" id="KW-0805">Transcription regulation</keyword>
<evidence type="ECO:0000256" key="3">
    <source>
        <dbReference type="ARBA" id="ARBA00023015"/>
    </source>
</evidence>
<keyword evidence="4" id="KW-0804">Transcription</keyword>
<evidence type="ECO:0000256" key="4">
    <source>
        <dbReference type="ARBA" id="ARBA00023163"/>
    </source>
</evidence>
<accession>A0A1X1UZ44</accession>
<dbReference type="SMART" id="SM00065">
    <property type="entry name" value="GAF"/>
    <property type="match status" value="1"/>
</dbReference>
<evidence type="ECO:0000313" key="7">
    <source>
        <dbReference type="Proteomes" id="UP000194000"/>
    </source>
</evidence>
<protein>
    <recommendedName>
        <fullName evidence="5">ANTAR domain-containing protein</fullName>
    </recommendedName>
</protein>
<evidence type="ECO:0000256" key="2">
    <source>
        <dbReference type="ARBA" id="ARBA00022777"/>
    </source>
</evidence>
<keyword evidence="1" id="KW-0808">Transferase</keyword>
<dbReference type="Pfam" id="PF03861">
    <property type="entry name" value="ANTAR"/>
    <property type="match status" value="1"/>
</dbReference>
<proteinExistence type="predicted"/>
<dbReference type="InterPro" id="IPR005561">
    <property type="entry name" value="ANTAR"/>
</dbReference>
<name>A0A1X1UZ44_9MYCO</name>
<dbReference type="InterPro" id="IPR012074">
    <property type="entry name" value="GAF_ANTAR"/>
</dbReference>
<evidence type="ECO:0000256" key="1">
    <source>
        <dbReference type="ARBA" id="ARBA00022679"/>
    </source>
</evidence>
<keyword evidence="2" id="KW-0418">Kinase</keyword>
<dbReference type="GO" id="GO:0003723">
    <property type="term" value="F:RNA binding"/>
    <property type="evidence" value="ECO:0007669"/>
    <property type="project" value="InterPro"/>
</dbReference>
<comment type="caution">
    <text evidence="6">The sequence shown here is derived from an EMBL/GenBank/DDBJ whole genome shotgun (WGS) entry which is preliminary data.</text>
</comment>
<dbReference type="OrthoDB" id="4629915at2"/>
<dbReference type="Gene3D" id="1.10.10.10">
    <property type="entry name" value="Winged helix-like DNA-binding domain superfamily/Winged helix DNA-binding domain"/>
    <property type="match status" value="1"/>
</dbReference>
<dbReference type="AlphaFoldDB" id="A0A1X1UZ44"/>
<dbReference type="Proteomes" id="UP000194000">
    <property type="component" value="Unassembled WGS sequence"/>
</dbReference>
<sequence>MDEQLRSLSRELAEVGRLVDDDDVTSVVDRLVKRAVRTIPACEHATVTVELAPDKLETVAGAEIAEVAHYPDEPRPWHGPIFEAVRYREPRRVEDAQTEQRWAGFGERMRRAGFRSCLALPLPATRRPAVGCTLFSSRPNQFTEHVMDLVLLFALHAGTTFDNAALYDHSRQLVEHLHAALVTRDLIGAAKGVLMRQFSCDGDAAFDLLRRASQQQNVKLRHVAAELVEAQQQGQLEVLLNKWFAVDEDHPNIAAAGS</sequence>
<dbReference type="PIRSF" id="PIRSF036625">
    <property type="entry name" value="GAF_ANTAR"/>
    <property type="match status" value="1"/>
</dbReference>
<dbReference type="RefSeq" id="WP_085196017.1">
    <property type="nucleotide sequence ID" value="NZ_JACKVI010000014.1"/>
</dbReference>
<dbReference type="SUPFAM" id="SSF55781">
    <property type="entry name" value="GAF domain-like"/>
    <property type="match status" value="1"/>
</dbReference>
<dbReference type="STRING" id="1260918.AWC06_12020"/>
<dbReference type="Gene3D" id="3.30.450.40">
    <property type="match status" value="1"/>
</dbReference>